<reference evidence="2 3" key="1">
    <citation type="submission" date="2015-10" db="EMBL/GenBank/DDBJ databases">
        <title>Draft genome sequence of Streptomyces canus DSM 40017, type strain for the species Streptomyces canus.</title>
        <authorList>
            <person name="Ruckert C."/>
            <person name="Winkler A."/>
            <person name="Kalinowski J."/>
            <person name="Kampfer P."/>
            <person name="Glaeser S."/>
        </authorList>
    </citation>
    <scope>NUCLEOTIDE SEQUENCE [LARGE SCALE GENOMIC DNA]</scope>
    <source>
        <strain evidence="2 3">DSM 40017</strain>
    </source>
</reference>
<accession>A0A101RNH1</accession>
<evidence type="ECO:0000259" key="1">
    <source>
        <dbReference type="Pfam" id="PF24623"/>
    </source>
</evidence>
<evidence type="ECO:0000313" key="2">
    <source>
        <dbReference type="EMBL" id="KUN58895.1"/>
    </source>
</evidence>
<feature type="domain" description="DNA-binding phage zinc finger" evidence="1">
    <location>
        <begin position="175"/>
        <end position="216"/>
    </location>
</feature>
<sequence length="233" mass="25992">MIARRRNGAARRVEISAQEIEEAFRLLQYVPSPEARQLQEKFGAVLRPVCLWASSRTARHSNYPAWGHCGAFVGAPNERCVEHQWPLPADVPDPFPDRCVVTLDEELEDSRWVRYSGGLRCPFNRRAGSDRCAHHDPRDSELCGYPVDDGGTCTTPQGVFACRDHRYGRLAGFRSRLEQLPLTLDCSFCGAASGAGCRNGNGRAVAFHKKRVNAIQGSQEHQELSATIEWLSL</sequence>
<name>A0A101RNH1_9ACTN</name>
<gene>
    <name evidence="2" type="ORF">AQJ46_42235</name>
</gene>
<proteinExistence type="predicted"/>
<dbReference type="AlphaFoldDB" id="A0A101RNH1"/>
<dbReference type="Pfam" id="PF24623">
    <property type="entry name" value="Phage_zn_bind_8"/>
    <property type="match status" value="1"/>
</dbReference>
<comment type="caution">
    <text evidence="2">The sequence shown here is derived from an EMBL/GenBank/DDBJ whole genome shotgun (WGS) entry which is preliminary data.</text>
</comment>
<dbReference type="InterPro" id="IPR056911">
    <property type="entry name" value="Phage_Znf_bind_put"/>
</dbReference>
<evidence type="ECO:0000313" key="3">
    <source>
        <dbReference type="Proteomes" id="UP000053669"/>
    </source>
</evidence>
<dbReference type="EMBL" id="LMWU01000055">
    <property type="protein sequence ID" value="KUN58895.1"/>
    <property type="molecule type" value="Genomic_DNA"/>
</dbReference>
<organism evidence="2 3">
    <name type="scientific">Streptomyces canus</name>
    <dbReference type="NCBI Taxonomy" id="58343"/>
    <lineage>
        <taxon>Bacteria</taxon>
        <taxon>Bacillati</taxon>
        <taxon>Actinomycetota</taxon>
        <taxon>Actinomycetes</taxon>
        <taxon>Kitasatosporales</taxon>
        <taxon>Streptomycetaceae</taxon>
        <taxon>Streptomyces</taxon>
        <taxon>Streptomyces aurantiacus group</taxon>
    </lineage>
</organism>
<dbReference type="Proteomes" id="UP000053669">
    <property type="component" value="Unassembled WGS sequence"/>
</dbReference>
<protein>
    <recommendedName>
        <fullName evidence="1">DNA-binding phage zinc finger domain-containing protein</fullName>
    </recommendedName>
</protein>
<dbReference type="RefSeq" id="WP_059210657.1">
    <property type="nucleotide sequence ID" value="NZ_KQ948674.1"/>
</dbReference>